<feature type="compositionally biased region" description="Polar residues" evidence="1">
    <location>
        <begin position="412"/>
        <end position="423"/>
    </location>
</feature>
<feature type="compositionally biased region" description="Polar residues" evidence="1">
    <location>
        <begin position="814"/>
        <end position="825"/>
    </location>
</feature>
<evidence type="ECO:0000313" key="2">
    <source>
        <dbReference type="EMBL" id="KAF5394662.1"/>
    </source>
</evidence>
<feature type="region of interest" description="Disordered" evidence="1">
    <location>
        <begin position="471"/>
        <end position="491"/>
    </location>
</feature>
<feature type="region of interest" description="Disordered" evidence="1">
    <location>
        <begin position="197"/>
        <end position="235"/>
    </location>
</feature>
<proteinExistence type="predicted"/>
<feature type="region of interest" description="Disordered" evidence="1">
    <location>
        <begin position="651"/>
        <end position="674"/>
    </location>
</feature>
<keyword evidence="3" id="KW-1185">Reference proteome</keyword>
<accession>A0A8J4T6D8</accession>
<feature type="compositionally biased region" description="Low complexity" evidence="1">
    <location>
        <begin position="1139"/>
        <end position="1154"/>
    </location>
</feature>
<feature type="compositionally biased region" description="Low complexity" evidence="1">
    <location>
        <begin position="826"/>
        <end position="841"/>
    </location>
</feature>
<sequence length="1255" mass="138968">MNHQTNTTKLSKRSVQDSSEALVCSSLGIQPGIVKQNKEKFASETDFSSVTSMNNLLQFSRNSSANARLTSEFENFMAKNSSLKDRLSGHTILRHPIPNVSKDKFSISEGNIHESSMKSQWRYRSPSPVRLHASKCNRESVHSSPVHFTNNNNLETITGSMNPHRSTGLRPTNYNAEYSNSHSFSTHAQGLKPILVSSGQKGEDTSHGSTPLRRNVSNKVDNVNKSNQVNGRWPYAGESSRRVDAKFNPTPAYQKHLPFSYIHSNDNPRALGMRKSNAELEDDKSFPETQSSSAVPFSYILNTPNSSSNTSTLTTPNIKKSSSFQTSLKEATKIDKNKLQLETTGLKRQSIVRSMGTPDKNQSINSIGYSPSNDLLDTSTLRRRTTTGTRTSVPTSSFQSVNVTNKLTEVTPQNKRNNESTSVKFRRTSGEKTKQVLAELQERFSQQVPISAANDYQKSLFLSRQDLSKADDTSLYKESPSPFRQLEPKNETSTLFNQGVRNKLMSNSRPQSDTLDSIMYRTGTHTGYKAFTIPRIYNDFKRTFWINQSPVPPSPTEKETKFYSPHKAASVSDKNVSQFTPGLRRSRSLFSKQTWTGAPKNDKVPPNNENKPSSVDDTIVCSDGALRKQSKSITPLTFAQQRMKDNKSFHQFSPINQHPRSDKDQSVQNIQSSTSAAAVNQKAANGVSSVTISSIPKSFKPELSATYQKTPGEPKLSHPISKLVTNNNNSVRFNVLRQPTPIAQFGTLSRNADSNSIDKSFAKTNRDNKLNRSIVVCGALSGPNNGLQDYTSKQSNKSAEALPDTAAKEIIQSKIDSTPKMPSTVPSLLRSQSDSQRLPSQEAAKKSSKLAPMAQKAIPPCPKLPQELKNLTSNKLGKKSATENKITDPSDDSCKTDSKPLSEKMPEKPPALKCKDPVLSIGNAELTPSPSFEKSFNWRQSNNTIRKRPEYSELAQKLEEQFKSGGSLTRSQVFGMQTHVAKAKSEESAPEELSEDQIPQQEAAVEEPVRAPTVKSDIIRTSIPNLTADSPLQPVKKQLLMELTERLAKRSGSTTTDENSWLTEPEPQRSVLRPQLSETFNAIERLESELSPHGRCPTNFGSDLPNKTRPWSPTSVPPPSLSPPPTLSPPQPPPPPPSLLSITTTGAATATTTRPPLPPPLHLLLSKFSRTDERLCAPWQPANPVVRPYEPYQIQSKDEIVDGHDGDEDVDGAEQQQLEKREELVNADPDLVLNLTVKIEAQIIWFNCRLPIKDS</sequence>
<evidence type="ECO:0000256" key="1">
    <source>
        <dbReference type="SAM" id="MobiDB-lite"/>
    </source>
</evidence>
<gene>
    <name evidence="2" type="ORF">PHET_10748</name>
</gene>
<evidence type="ECO:0000313" key="3">
    <source>
        <dbReference type="Proteomes" id="UP000748531"/>
    </source>
</evidence>
<organism evidence="2 3">
    <name type="scientific">Paragonimus heterotremus</name>
    <dbReference type="NCBI Taxonomy" id="100268"/>
    <lineage>
        <taxon>Eukaryota</taxon>
        <taxon>Metazoa</taxon>
        <taxon>Spiralia</taxon>
        <taxon>Lophotrochozoa</taxon>
        <taxon>Platyhelminthes</taxon>
        <taxon>Trematoda</taxon>
        <taxon>Digenea</taxon>
        <taxon>Plagiorchiida</taxon>
        <taxon>Troglotremata</taxon>
        <taxon>Troglotrematidae</taxon>
        <taxon>Paragonimus</taxon>
    </lineage>
</organism>
<dbReference type="OrthoDB" id="6263777at2759"/>
<feature type="region of interest" description="Disordered" evidence="1">
    <location>
        <begin position="1046"/>
        <end position="1161"/>
    </location>
</feature>
<feature type="compositionally biased region" description="Polar residues" evidence="1">
    <location>
        <begin position="1051"/>
        <end position="1062"/>
    </location>
</feature>
<feature type="region of interest" description="Disordered" evidence="1">
    <location>
        <begin position="814"/>
        <end position="915"/>
    </location>
</feature>
<dbReference type="AlphaFoldDB" id="A0A8J4T6D8"/>
<feature type="region of interest" description="Disordered" evidence="1">
    <location>
        <begin position="979"/>
        <end position="1016"/>
    </location>
</feature>
<dbReference type="Proteomes" id="UP000748531">
    <property type="component" value="Unassembled WGS sequence"/>
</dbReference>
<feature type="compositionally biased region" description="Pro residues" evidence="1">
    <location>
        <begin position="1115"/>
        <end position="1138"/>
    </location>
</feature>
<comment type="caution">
    <text evidence="2">The sequence shown here is derived from an EMBL/GenBank/DDBJ whole genome shotgun (WGS) entry which is preliminary data.</text>
</comment>
<feature type="region of interest" description="Disordered" evidence="1">
    <location>
        <begin position="412"/>
        <end position="431"/>
    </location>
</feature>
<reference evidence="2" key="1">
    <citation type="submission" date="2019-05" db="EMBL/GenBank/DDBJ databases">
        <title>Annotation for the trematode Paragonimus heterotremus.</title>
        <authorList>
            <person name="Choi Y.-J."/>
        </authorList>
    </citation>
    <scope>NUCLEOTIDE SEQUENCE</scope>
    <source>
        <strain evidence="2">LC</strain>
    </source>
</reference>
<feature type="region of interest" description="Disordered" evidence="1">
    <location>
        <begin position="548"/>
        <end position="618"/>
    </location>
</feature>
<dbReference type="EMBL" id="LUCH01017927">
    <property type="protein sequence ID" value="KAF5394662.1"/>
    <property type="molecule type" value="Genomic_DNA"/>
</dbReference>
<feature type="compositionally biased region" description="Polar residues" evidence="1">
    <location>
        <begin position="607"/>
        <end position="616"/>
    </location>
</feature>
<feature type="compositionally biased region" description="Low complexity" evidence="1">
    <location>
        <begin position="215"/>
        <end position="230"/>
    </location>
</feature>
<feature type="compositionally biased region" description="Basic and acidic residues" evidence="1">
    <location>
        <begin position="880"/>
        <end position="907"/>
    </location>
</feature>
<protein>
    <submittedName>
        <fullName evidence="2">Uncharacterized protein</fullName>
    </submittedName>
</protein>
<name>A0A8J4T6D8_9TREM</name>